<dbReference type="AlphaFoldDB" id="A0A6N2LTB9"/>
<protein>
    <submittedName>
        <fullName evidence="2">Uncharacterized protein</fullName>
    </submittedName>
</protein>
<keyword evidence="1" id="KW-1133">Transmembrane helix</keyword>
<sequence>MLADSVVAGLVISRHAVQRCSWCPRLIYELHRVKAWALGIPEYLHILVATKFIFWRGPGMFIMFFSFTWQLRRAADIRLWRRGIACYPPSNWNSHSIYSILRYEFEVVFNNECPPVILRDGHHQLNTGVISSNGYRGCSEMCARDSYYFNPISIGSNTHELFVKDPEVEIGCIDPPQLQ</sequence>
<keyword evidence="1" id="KW-0472">Membrane</keyword>
<keyword evidence="1" id="KW-0812">Transmembrane</keyword>
<proteinExistence type="predicted"/>
<accession>A0A6N2LTB9</accession>
<feature type="transmembrane region" description="Helical" evidence="1">
    <location>
        <begin position="53"/>
        <end position="71"/>
    </location>
</feature>
<organism evidence="2">
    <name type="scientific">Salix viminalis</name>
    <name type="common">Common osier</name>
    <name type="synonym">Basket willow</name>
    <dbReference type="NCBI Taxonomy" id="40686"/>
    <lineage>
        <taxon>Eukaryota</taxon>
        <taxon>Viridiplantae</taxon>
        <taxon>Streptophyta</taxon>
        <taxon>Embryophyta</taxon>
        <taxon>Tracheophyta</taxon>
        <taxon>Spermatophyta</taxon>
        <taxon>Magnoliopsida</taxon>
        <taxon>eudicotyledons</taxon>
        <taxon>Gunneridae</taxon>
        <taxon>Pentapetalae</taxon>
        <taxon>rosids</taxon>
        <taxon>fabids</taxon>
        <taxon>Malpighiales</taxon>
        <taxon>Salicaceae</taxon>
        <taxon>Saliceae</taxon>
        <taxon>Salix</taxon>
    </lineage>
</organism>
<reference evidence="2" key="1">
    <citation type="submission" date="2019-03" db="EMBL/GenBank/DDBJ databases">
        <authorList>
            <person name="Mank J."/>
            <person name="Almeida P."/>
        </authorList>
    </citation>
    <scope>NUCLEOTIDE SEQUENCE</scope>
    <source>
        <strain evidence="2">78183</strain>
    </source>
</reference>
<dbReference type="EMBL" id="CAADRP010001608">
    <property type="protein sequence ID" value="VFU44868.1"/>
    <property type="molecule type" value="Genomic_DNA"/>
</dbReference>
<evidence type="ECO:0000256" key="1">
    <source>
        <dbReference type="SAM" id="Phobius"/>
    </source>
</evidence>
<evidence type="ECO:0000313" key="2">
    <source>
        <dbReference type="EMBL" id="VFU44868.1"/>
    </source>
</evidence>
<name>A0A6N2LTB9_SALVM</name>
<gene>
    <name evidence="2" type="ORF">SVIM_LOCUS277985</name>
</gene>